<dbReference type="OrthoDB" id="9806513at2"/>
<gene>
    <name evidence="6" type="ORF">BFG57_14190</name>
</gene>
<keyword evidence="1" id="KW-0805">Transcription regulation</keyword>
<keyword evidence="4" id="KW-0175">Coiled coil</keyword>
<accession>A0A1E5LFZ1</accession>
<sequence>MRINELSKMTGASIRSIRYYEKKKLITCIRLENGYRDFDETAVELIKQIQLYLGLGLTTTQIEAILTCKTQNVQPEMDNLCEELLETYESKLFELSEQINNLTTVKQRLEKEINVFKSRKENHRNVKVK</sequence>
<keyword evidence="3" id="KW-0804">Transcription</keyword>
<dbReference type="Pfam" id="PF13411">
    <property type="entry name" value="MerR_1"/>
    <property type="match status" value="1"/>
</dbReference>
<dbReference type="STRING" id="1305675.BFG57_14190"/>
<dbReference type="InterPro" id="IPR000551">
    <property type="entry name" value="MerR-type_HTH_dom"/>
</dbReference>
<dbReference type="InterPro" id="IPR047057">
    <property type="entry name" value="MerR_fam"/>
</dbReference>
<dbReference type="RefSeq" id="WP_069716999.1">
    <property type="nucleotide sequence ID" value="NZ_MJEH01000019.1"/>
</dbReference>
<dbReference type="SUPFAM" id="SSF46955">
    <property type="entry name" value="Putative DNA-binding domain"/>
    <property type="match status" value="1"/>
</dbReference>
<reference evidence="6 7" key="1">
    <citation type="submission" date="2016-08" db="EMBL/GenBank/DDBJ databases">
        <title>Genome of Bacillus solimangrovi GH2-4.</title>
        <authorList>
            <person name="Lim S."/>
            <person name="Kim B.-C."/>
        </authorList>
    </citation>
    <scope>NUCLEOTIDE SEQUENCE [LARGE SCALE GENOMIC DNA]</scope>
    <source>
        <strain evidence="6 7">GH2-4</strain>
    </source>
</reference>
<feature type="domain" description="HTH merR-type" evidence="5">
    <location>
        <begin position="1"/>
        <end position="68"/>
    </location>
</feature>
<dbReference type="GO" id="GO:0003700">
    <property type="term" value="F:DNA-binding transcription factor activity"/>
    <property type="evidence" value="ECO:0007669"/>
    <property type="project" value="InterPro"/>
</dbReference>
<keyword evidence="7" id="KW-1185">Reference proteome</keyword>
<dbReference type="Gene3D" id="1.10.1660.10">
    <property type="match status" value="1"/>
</dbReference>
<dbReference type="EMBL" id="MJEH01000019">
    <property type="protein sequence ID" value="OEH93008.1"/>
    <property type="molecule type" value="Genomic_DNA"/>
</dbReference>
<dbReference type="GO" id="GO:0003677">
    <property type="term" value="F:DNA binding"/>
    <property type="evidence" value="ECO:0007669"/>
    <property type="project" value="UniProtKB-KW"/>
</dbReference>
<name>A0A1E5LFZ1_9BACI</name>
<evidence type="ECO:0000313" key="7">
    <source>
        <dbReference type="Proteomes" id="UP000095209"/>
    </source>
</evidence>
<organism evidence="6 7">
    <name type="scientific">Bacillus solimangrovi</name>
    <dbReference type="NCBI Taxonomy" id="1305675"/>
    <lineage>
        <taxon>Bacteria</taxon>
        <taxon>Bacillati</taxon>
        <taxon>Bacillota</taxon>
        <taxon>Bacilli</taxon>
        <taxon>Bacillales</taxon>
        <taxon>Bacillaceae</taxon>
        <taxon>Bacillus</taxon>
    </lineage>
</organism>
<proteinExistence type="predicted"/>
<dbReference type="PANTHER" id="PTHR30204">
    <property type="entry name" value="REDOX-CYCLING DRUG-SENSING TRANSCRIPTIONAL ACTIVATOR SOXR"/>
    <property type="match status" value="1"/>
</dbReference>
<comment type="caution">
    <text evidence="6">The sequence shown here is derived from an EMBL/GenBank/DDBJ whole genome shotgun (WGS) entry which is preliminary data.</text>
</comment>
<dbReference type="Proteomes" id="UP000095209">
    <property type="component" value="Unassembled WGS sequence"/>
</dbReference>
<dbReference type="SMART" id="SM00422">
    <property type="entry name" value="HTH_MERR"/>
    <property type="match status" value="1"/>
</dbReference>
<evidence type="ECO:0000256" key="3">
    <source>
        <dbReference type="ARBA" id="ARBA00023163"/>
    </source>
</evidence>
<evidence type="ECO:0000256" key="1">
    <source>
        <dbReference type="ARBA" id="ARBA00023015"/>
    </source>
</evidence>
<dbReference type="PANTHER" id="PTHR30204:SF94">
    <property type="entry name" value="HEAVY METAL-DEPENDENT TRANSCRIPTIONAL REGULATOR HI_0293-RELATED"/>
    <property type="match status" value="1"/>
</dbReference>
<feature type="coiled-coil region" evidence="4">
    <location>
        <begin position="85"/>
        <end position="126"/>
    </location>
</feature>
<evidence type="ECO:0000259" key="5">
    <source>
        <dbReference type="PROSITE" id="PS50937"/>
    </source>
</evidence>
<dbReference type="InterPro" id="IPR009061">
    <property type="entry name" value="DNA-bd_dom_put_sf"/>
</dbReference>
<keyword evidence="2" id="KW-0238">DNA-binding</keyword>
<protein>
    <submittedName>
        <fullName evidence="6">MerR family transcriptional regulator</fullName>
    </submittedName>
</protein>
<evidence type="ECO:0000313" key="6">
    <source>
        <dbReference type="EMBL" id="OEH93008.1"/>
    </source>
</evidence>
<evidence type="ECO:0000256" key="4">
    <source>
        <dbReference type="SAM" id="Coils"/>
    </source>
</evidence>
<dbReference type="PROSITE" id="PS50937">
    <property type="entry name" value="HTH_MERR_2"/>
    <property type="match status" value="1"/>
</dbReference>
<dbReference type="AlphaFoldDB" id="A0A1E5LFZ1"/>
<evidence type="ECO:0000256" key="2">
    <source>
        <dbReference type="ARBA" id="ARBA00023125"/>
    </source>
</evidence>